<evidence type="ECO:0000313" key="2">
    <source>
        <dbReference type="Proteomes" id="UP000693868"/>
    </source>
</evidence>
<gene>
    <name evidence="1" type="ORF">Gundel1_39</name>
</gene>
<protein>
    <submittedName>
        <fullName evidence="1">Uncharacterized protein</fullName>
    </submittedName>
</protein>
<sequence length="60" mass="7089">MRFHGQYCVVCEQQTMFIEKLKDPKDGFCEEIVDVCLECNNKFSAKPEKKKIKITFKTIK</sequence>
<accession>A0A8E4ZL29</accession>
<dbReference type="Proteomes" id="UP000693868">
    <property type="component" value="Segment"/>
</dbReference>
<proteinExistence type="predicted"/>
<evidence type="ECO:0000313" key="1">
    <source>
        <dbReference type="EMBL" id="QQV91471.1"/>
    </source>
</evidence>
<dbReference type="EMBL" id="MT732474">
    <property type="protein sequence ID" value="QQV91471.1"/>
    <property type="molecule type" value="Genomic_DNA"/>
</dbReference>
<reference evidence="1" key="1">
    <citation type="submission" date="2020-07" db="EMBL/GenBank/DDBJ databases">
        <title>Highly diverse flavobacterial phages as mortality factor during North Sea spring blooms.</title>
        <authorList>
            <person name="Bartlau N."/>
            <person name="Wichels A."/>
            <person name="Krohne G."/>
            <person name="Adriaenssens E.M."/>
            <person name="Heins A."/>
            <person name="Fuchs B.M."/>
            <person name="Amann R."/>
            <person name="Moraru C."/>
        </authorList>
    </citation>
    <scope>NUCLEOTIDE SEQUENCE</scope>
</reference>
<name>A0A8E4ZL29_9CAUD</name>
<keyword evidence="2" id="KW-1185">Reference proteome</keyword>
<organism evidence="1 2">
    <name type="scientific">Tenacibaculum phage Gundel_1</name>
    <dbReference type="NCBI Taxonomy" id="2745672"/>
    <lineage>
        <taxon>Viruses</taxon>
        <taxon>Duplodnaviria</taxon>
        <taxon>Heunggongvirae</taxon>
        <taxon>Uroviricota</taxon>
        <taxon>Caudoviricetes</taxon>
        <taxon>Pachyviridae</taxon>
        <taxon>Gundelvirus</taxon>
        <taxon>Gundelvirus Gundel</taxon>
    </lineage>
</organism>